<evidence type="ECO:0000256" key="2">
    <source>
        <dbReference type="ARBA" id="ARBA00010604"/>
    </source>
</evidence>
<keyword evidence="10 12" id="KW-0472">Membrane</keyword>
<feature type="region of interest" description="Disordered" evidence="11">
    <location>
        <begin position="300"/>
        <end position="406"/>
    </location>
</feature>
<evidence type="ECO:0000256" key="8">
    <source>
        <dbReference type="ARBA" id="ARBA00022989"/>
    </source>
</evidence>
<comment type="similarity">
    <text evidence="2">Belongs to the SEC62 family.</text>
</comment>
<dbReference type="InterPro" id="IPR004728">
    <property type="entry name" value="Sec62"/>
</dbReference>
<organism evidence="13">
    <name type="scientific">Hirondellea gigas</name>
    <dbReference type="NCBI Taxonomy" id="1518452"/>
    <lineage>
        <taxon>Eukaryota</taxon>
        <taxon>Metazoa</taxon>
        <taxon>Ecdysozoa</taxon>
        <taxon>Arthropoda</taxon>
        <taxon>Crustacea</taxon>
        <taxon>Multicrustacea</taxon>
        <taxon>Malacostraca</taxon>
        <taxon>Eumalacostraca</taxon>
        <taxon>Peracarida</taxon>
        <taxon>Amphipoda</taxon>
        <taxon>Amphilochidea</taxon>
        <taxon>Lysianassida</taxon>
        <taxon>Lysianassidira</taxon>
        <taxon>Lysianassoidea</taxon>
        <taxon>Lysianassidae</taxon>
        <taxon>Hirondellea</taxon>
    </lineage>
</organism>
<evidence type="ECO:0000256" key="6">
    <source>
        <dbReference type="ARBA" id="ARBA00022824"/>
    </source>
</evidence>
<evidence type="ECO:0000256" key="1">
    <source>
        <dbReference type="ARBA" id="ARBA00004477"/>
    </source>
</evidence>
<evidence type="ECO:0000256" key="11">
    <source>
        <dbReference type="SAM" id="MobiDB-lite"/>
    </source>
</evidence>
<evidence type="ECO:0000313" key="13">
    <source>
        <dbReference type="EMBL" id="LAC19779.1"/>
    </source>
</evidence>
<evidence type="ECO:0000256" key="7">
    <source>
        <dbReference type="ARBA" id="ARBA00022927"/>
    </source>
</evidence>
<feature type="transmembrane region" description="Helical" evidence="12">
    <location>
        <begin position="220"/>
        <end position="253"/>
    </location>
</feature>
<dbReference type="InterPro" id="IPR036388">
    <property type="entry name" value="WH-like_DNA-bd_sf"/>
</dbReference>
<keyword evidence="9" id="KW-0811">Translocation</keyword>
<name>A0A6A7FNJ5_9CRUS</name>
<feature type="transmembrane region" description="Helical" evidence="12">
    <location>
        <begin position="192"/>
        <end position="214"/>
    </location>
</feature>
<keyword evidence="4" id="KW-0813">Transport</keyword>
<dbReference type="EMBL" id="IACT01000358">
    <property type="protein sequence ID" value="LAC19779.1"/>
    <property type="molecule type" value="mRNA"/>
</dbReference>
<protein>
    <recommendedName>
        <fullName evidence="3">Translocation protein SEC62</fullName>
    </recommendedName>
</protein>
<keyword evidence="5 12" id="KW-0812">Transmembrane</keyword>
<sequence length="406" mass="47043">MSTQKKLKKKGQDVPAETAKDEPSKLDYSIASYMKKHTPTKRTKFLHHQVNYFTASKAIEVLLDSQWATGKQPLFTDRQSVVDYCNRLLTAKFFHRAKKIAVTDKDLKPKELKKKRERELREKNKKEKEVKKKKTESKDDGNDSKKEEDAHNEDEHDENKKKKKKIKLDMHLEQVFVDGNDAYIWMYDPVPFWYYVAGAGCLLAAVAICLFPLWPPSVRVGVYYLSVAAAGFLGFILSLAVIRFVVFLIIWVLSMGRHHLWLLPNLTEDVGFFASFWPLYHYEYRGADFDRKKSKKGKKKVVLPSAEAEDDDNKRSEKEALNDGSGWETEERIETDAERHDECSGSNRSNSDTETDQHSQPFEMVDKNDLEENTDHNDEEDDSEQKQDQTGDEDQQEESDARNEDT</sequence>
<keyword evidence="6" id="KW-0256">Endoplasmic reticulum</keyword>
<reference evidence="13" key="1">
    <citation type="submission" date="2017-11" db="EMBL/GenBank/DDBJ databases">
        <title>The sensing device of the deep-sea amphipod.</title>
        <authorList>
            <person name="Kobayashi H."/>
            <person name="Nagahama T."/>
            <person name="Arai W."/>
            <person name="Sasagawa Y."/>
            <person name="Umeda M."/>
            <person name="Hayashi T."/>
            <person name="Nikaido I."/>
            <person name="Watanabe H."/>
            <person name="Oguri K."/>
            <person name="Kitazato H."/>
            <person name="Fujioka K."/>
            <person name="Kido Y."/>
            <person name="Takami H."/>
        </authorList>
    </citation>
    <scope>NUCLEOTIDE SEQUENCE</scope>
    <source>
        <tissue evidence="13">Whole body</tissue>
    </source>
</reference>
<keyword evidence="7" id="KW-0653">Protein transport</keyword>
<comment type="subcellular location">
    <subcellularLocation>
        <location evidence="1">Endoplasmic reticulum membrane</location>
        <topology evidence="1">Multi-pass membrane protein</topology>
    </subcellularLocation>
</comment>
<proteinExistence type="evidence at transcript level"/>
<feature type="region of interest" description="Disordered" evidence="11">
    <location>
        <begin position="1"/>
        <end position="21"/>
    </location>
</feature>
<evidence type="ECO:0000256" key="12">
    <source>
        <dbReference type="SAM" id="Phobius"/>
    </source>
</evidence>
<evidence type="ECO:0000256" key="10">
    <source>
        <dbReference type="ARBA" id="ARBA00023136"/>
    </source>
</evidence>
<feature type="compositionally biased region" description="Basic and acidic residues" evidence="11">
    <location>
        <begin position="329"/>
        <end position="343"/>
    </location>
</feature>
<feature type="compositionally biased region" description="Basic and acidic residues" evidence="11">
    <location>
        <begin position="364"/>
        <end position="376"/>
    </location>
</feature>
<evidence type="ECO:0000256" key="3">
    <source>
        <dbReference type="ARBA" id="ARBA00021257"/>
    </source>
</evidence>
<evidence type="ECO:0000256" key="9">
    <source>
        <dbReference type="ARBA" id="ARBA00023010"/>
    </source>
</evidence>
<dbReference type="Pfam" id="PF03839">
    <property type="entry name" value="Sec62"/>
    <property type="match status" value="1"/>
</dbReference>
<dbReference type="GO" id="GO:0005789">
    <property type="term" value="C:endoplasmic reticulum membrane"/>
    <property type="evidence" value="ECO:0007669"/>
    <property type="project" value="UniProtKB-SubCell"/>
</dbReference>
<dbReference type="PANTHER" id="PTHR12443:SF9">
    <property type="entry name" value="TRANSLOCATION PROTEIN SEC62"/>
    <property type="match status" value="1"/>
</dbReference>
<evidence type="ECO:0000256" key="4">
    <source>
        <dbReference type="ARBA" id="ARBA00022448"/>
    </source>
</evidence>
<feature type="compositionally biased region" description="Basic and acidic residues" evidence="11">
    <location>
        <begin position="117"/>
        <end position="160"/>
    </location>
</feature>
<accession>A0A6A7FNJ5</accession>
<evidence type="ECO:0000256" key="5">
    <source>
        <dbReference type="ARBA" id="ARBA00022692"/>
    </source>
</evidence>
<feature type="region of interest" description="Disordered" evidence="11">
    <location>
        <begin position="112"/>
        <end position="163"/>
    </location>
</feature>
<keyword evidence="8 12" id="KW-1133">Transmembrane helix</keyword>
<feature type="compositionally biased region" description="Basic and acidic residues" evidence="11">
    <location>
        <begin position="312"/>
        <end position="321"/>
    </location>
</feature>
<dbReference type="AlphaFoldDB" id="A0A6A7FNJ5"/>
<dbReference type="GO" id="GO:0031204">
    <property type="term" value="P:post-translational protein targeting to membrane, translocation"/>
    <property type="evidence" value="ECO:0007669"/>
    <property type="project" value="TreeGrafter"/>
</dbReference>
<dbReference type="Gene3D" id="1.10.10.10">
    <property type="entry name" value="Winged helix-like DNA-binding domain superfamily/Winged helix DNA-binding domain"/>
    <property type="match status" value="1"/>
</dbReference>
<dbReference type="PANTHER" id="PTHR12443">
    <property type="entry name" value="TRANSLOCATION PROTEIN SEC62"/>
    <property type="match status" value="1"/>
</dbReference>